<dbReference type="SUPFAM" id="SSF51735">
    <property type="entry name" value="NAD(P)-binding Rossmann-fold domains"/>
    <property type="match status" value="1"/>
</dbReference>
<dbReference type="Pfam" id="PF01408">
    <property type="entry name" value="GFO_IDH_MocA"/>
    <property type="match status" value="1"/>
</dbReference>
<sequence>MPMRQWKRVKARSMIRTAVVGLGKMGLSHLAILRTHPDLDVVGVCDSAGYLRDILGKYTGLDCYDDLDRMLTHTRAQAVVVAVPSRLHAPMVEKALARGLHVFCEKPFVLDVRDGERLVTLAETNRLVTQVGYHCRFIGAFREAARIVASGGLGQVHHVRAEAYGPVVLRPKGSTWRGVKEEGGGALYDYACHAIDLMNFIAGVPHSVDGVVRHSVFSRDVDDEVYCTLRYDNGASGQLCVNWSDESFRKMSTKISVWGTNGRLVADRQECQIYLRETHPGLPELGPGWTIRYTTELTDEVWYYLRGEEYSAQIDYFAQSVKNNRRDGENTFRSALAVDRVVAMITGAALAGRPASPALPAVNGSPRGAFRREIAARIKKLAAMRAS</sequence>
<name>Q741X9_MYCPA</name>
<dbReference type="KEGG" id="mpa:MAP_0958c"/>
<dbReference type="PANTHER" id="PTHR43818:SF11">
    <property type="entry name" value="BCDNA.GH03377"/>
    <property type="match status" value="1"/>
</dbReference>
<dbReference type="InterPro" id="IPR050463">
    <property type="entry name" value="Gfo/Idh/MocA_oxidrdct_glycsds"/>
</dbReference>
<dbReference type="Pfam" id="PF22725">
    <property type="entry name" value="GFO_IDH_MocA_C3"/>
    <property type="match status" value="1"/>
</dbReference>
<feature type="domain" description="Gfo/Idh/MocA-like oxidoreductase N-terminal" evidence="2">
    <location>
        <begin position="15"/>
        <end position="133"/>
    </location>
</feature>
<gene>
    <name evidence="4" type="ordered locus">MAP_0958c</name>
</gene>
<evidence type="ECO:0000313" key="4">
    <source>
        <dbReference type="EMBL" id="AAS03275.1"/>
    </source>
</evidence>
<dbReference type="SUPFAM" id="SSF55347">
    <property type="entry name" value="Glyceraldehyde-3-phosphate dehydrogenase-like, C-terminal domain"/>
    <property type="match status" value="1"/>
</dbReference>
<dbReference type="AlphaFoldDB" id="Q741X9"/>
<proteinExistence type="predicted"/>
<dbReference type="InterPro" id="IPR055170">
    <property type="entry name" value="GFO_IDH_MocA-like_dom"/>
</dbReference>
<accession>Q741X9</accession>
<dbReference type="Gene3D" id="3.30.360.10">
    <property type="entry name" value="Dihydrodipicolinate Reductase, domain 2"/>
    <property type="match status" value="1"/>
</dbReference>
<organism evidence="4 5">
    <name type="scientific">Mycolicibacterium paratuberculosis (strain ATCC BAA-968 / K-10)</name>
    <name type="common">Mycobacterium paratuberculosis</name>
    <dbReference type="NCBI Taxonomy" id="262316"/>
    <lineage>
        <taxon>Bacteria</taxon>
        <taxon>Bacillati</taxon>
        <taxon>Actinomycetota</taxon>
        <taxon>Actinomycetes</taxon>
        <taxon>Mycobacteriales</taxon>
        <taxon>Mycobacteriaceae</taxon>
        <taxon>Mycobacterium</taxon>
        <taxon>Mycobacterium avium complex (MAC)</taxon>
    </lineage>
</organism>
<evidence type="ECO:0008006" key="6">
    <source>
        <dbReference type="Google" id="ProtNLM"/>
    </source>
</evidence>
<dbReference type="eggNOG" id="COG0673">
    <property type="taxonomic scope" value="Bacteria"/>
</dbReference>
<evidence type="ECO:0000313" key="5">
    <source>
        <dbReference type="Proteomes" id="UP000000580"/>
    </source>
</evidence>
<reference evidence="4 5" key="1">
    <citation type="journal article" date="2005" name="Proc. Natl. Acad. Sci. U.S.A.">
        <title>The complete genome sequence of Mycobacterium avium subspecies paratuberculosis.</title>
        <authorList>
            <person name="Li L."/>
            <person name="Bannantine J.P."/>
            <person name="Zhang Q."/>
            <person name="Amonsin A."/>
            <person name="May B.J."/>
            <person name="Alt D."/>
            <person name="Banerji N."/>
            <person name="Kanjilal S."/>
            <person name="Kapur V."/>
        </authorList>
    </citation>
    <scope>NUCLEOTIDE SEQUENCE [LARGE SCALE GENOMIC DNA]</scope>
    <source>
        <strain evidence="5">ATCC BAA-968 / K-10</strain>
    </source>
</reference>
<dbReference type="STRING" id="262316.MAP_0958c"/>
<keyword evidence="1" id="KW-0560">Oxidoreductase</keyword>
<feature type="domain" description="GFO/IDH/MocA-like oxidoreductase" evidence="3">
    <location>
        <begin position="141"/>
        <end position="264"/>
    </location>
</feature>
<keyword evidence="5" id="KW-1185">Reference proteome</keyword>
<protein>
    <recommendedName>
        <fullName evidence="6">Gfo/Idh/MocA-like oxidoreductase N-terminal domain-containing protein</fullName>
    </recommendedName>
</protein>
<evidence type="ECO:0000256" key="1">
    <source>
        <dbReference type="ARBA" id="ARBA00023002"/>
    </source>
</evidence>
<dbReference type="InterPro" id="IPR000683">
    <property type="entry name" value="Gfo/Idh/MocA-like_OxRdtase_N"/>
</dbReference>
<evidence type="ECO:0000259" key="3">
    <source>
        <dbReference type="Pfam" id="PF22725"/>
    </source>
</evidence>
<evidence type="ECO:0000259" key="2">
    <source>
        <dbReference type="Pfam" id="PF01408"/>
    </source>
</evidence>
<dbReference type="GO" id="GO:0000166">
    <property type="term" value="F:nucleotide binding"/>
    <property type="evidence" value="ECO:0007669"/>
    <property type="project" value="InterPro"/>
</dbReference>
<dbReference type="HOGENOM" id="CLU_023194_1_2_11"/>
<dbReference type="EMBL" id="AE016958">
    <property type="protein sequence ID" value="AAS03275.1"/>
    <property type="molecule type" value="Genomic_DNA"/>
</dbReference>
<dbReference type="Gene3D" id="3.40.50.720">
    <property type="entry name" value="NAD(P)-binding Rossmann-like Domain"/>
    <property type="match status" value="1"/>
</dbReference>
<dbReference type="Proteomes" id="UP000000580">
    <property type="component" value="Chromosome"/>
</dbReference>
<dbReference type="GO" id="GO:0016491">
    <property type="term" value="F:oxidoreductase activity"/>
    <property type="evidence" value="ECO:0007669"/>
    <property type="project" value="UniProtKB-KW"/>
</dbReference>
<dbReference type="InterPro" id="IPR036291">
    <property type="entry name" value="NAD(P)-bd_dom_sf"/>
</dbReference>
<dbReference type="PANTHER" id="PTHR43818">
    <property type="entry name" value="BCDNA.GH03377"/>
    <property type="match status" value="1"/>
</dbReference>